<feature type="region of interest" description="Disordered" evidence="6">
    <location>
        <begin position="312"/>
        <end position="359"/>
    </location>
</feature>
<dbReference type="STRING" id="41875.K8EK07"/>
<dbReference type="GO" id="GO:0004674">
    <property type="term" value="F:protein serine/threonine kinase activity"/>
    <property type="evidence" value="ECO:0007669"/>
    <property type="project" value="UniProtKB-KW"/>
</dbReference>
<evidence type="ECO:0000256" key="6">
    <source>
        <dbReference type="SAM" id="MobiDB-lite"/>
    </source>
</evidence>
<evidence type="ECO:0000256" key="1">
    <source>
        <dbReference type="ARBA" id="ARBA00022527"/>
    </source>
</evidence>
<dbReference type="eggNOG" id="KOG0667">
    <property type="taxonomic scope" value="Eukaryota"/>
</dbReference>
<dbReference type="InterPro" id="IPR050494">
    <property type="entry name" value="Ser_Thr_dual-spec_kinase"/>
</dbReference>
<feature type="compositionally biased region" description="Low complexity" evidence="6">
    <location>
        <begin position="854"/>
        <end position="863"/>
    </location>
</feature>
<dbReference type="PANTHER" id="PTHR24058:SF17">
    <property type="entry name" value="HOMEODOMAIN INTERACTING PROTEIN KINASE, ISOFORM D"/>
    <property type="match status" value="1"/>
</dbReference>
<dbReference type="InterPro" id="IPR011009">
    <property type="entry name" value="Kinase-like_dom_sf"/>
</dbReference>
<feature type="region of interest" description="Disordered" evidence="6">
    <location>
        <begin position="1"/>
        <end position="37"/>
    </location>
</feature>
<dbReference type="Gene3D" id="1.10.510.10">
    <property type="entry name" value="Transferase(Phosphotransferase) domain 1"/>
    <property type="match status" value="1"/>
</dbReference>
<feature type="compositionally biased region" description="Basic and acidic residues" evidence="6">
    <location>
        <begin position="81"/>
        <end position="97"/>
    </location>
</feature>
<dbReference type="RefSeq" id="XP_007510207.1">
    <property type="nucleotide sequence ID" value="XM_007510145.1"/>
</dbReference>
<dbReference type="InterPro" id="IPR000719">
    <property type="entry name" value="Prot_kinase_dom"/>
</dbReference>
<evidence type="ECO:0000313" key="8">
    <source>
        <dbReference type="EMBL" id="CCO18552.1"/>
    </source>
</evidence>
<organism evidence="8 9">
    <name type="scientific">Bathycoccus prasinos</name>
    <dbReference type="NCBI Taxonomy" id="41875"/>
    <lineage>
        <taxon>Eukaryota</taxon>
        <taxon>Viridiplantae</taxon>
        <taxon>Chlorophyta</taxon>
        <taxon>Mamiellophyceae</taxon>
        <taxon>Mamiellales</taxon>
        <taxon>Bathycoccaceae</taxon>
        <taxon>Bathycoccus</taxon>
    </lineage>
</organism>
<dbReference type="AlphaFoldDB" id="K8EK07"/>
<feature type="region of interest" description="Disordered" evidence="6">
    <location>
        <begin position="732"/>
        <end position="768"/>
    </location>
</feature>
<feature type="region of interest" description="Disordered" evidence="6">
    <location>
        <begin position="793"/>
        <end position="888"/>
    </location>
</feature>
<dbReference type="KEGG" id="bpg:Bathy11g03620"/>
<keyword evidence="9" id="KW-1185">Reference proteome</keyword>
<protein>
    <recommendedName>
        <fullName evidence="7">Protein kinase domain-containing protein</fullName>
    </recommendedName>
</protein>
<dbReference type="Proteomes" id="UP000198341">
    <property type="component" value="Chromosome 11"/>
</dbReference>
<feature type="compositionally biased region" description="Low complexity" evidence="6">
    <location>
        <begin position="736"/>
        <end position="755"/>
    </location>
</feature>
<dbReference type="PROSITE" id="PS50011">
    <property type="entry name" value="PROTEIN_KINASE_DOM"/>
    <property type="match status" value="1"/>
</dbReference>
<dbReference type="InterPro" id="IPR008271">
    <property type="entry name" value="Ser/Thr_kinase_AS"/>
</dbReference>
<keyword evidence="1" id="KW-0723">Serine/threonine-protein kinase</keyword>
<feature type="region of interest" description="Disordered" evidence="6">
    <location>
        <begin position="77"/>
        <end position="97"/>
    </location>
</feature>
<dbReference type="EMBL" id="FO082268">
    <property type="protein sequence ID" value="CCO18552.1"/>
    <property type="molecule type" value="Genomic_DNA"/>
</dbReference>
<evidence type="ECO:0000313" key="9">
    <source>
        <dbReference type="Proteomes" id="UP000198341"/>
    </source>
</evidence>
<dbReference type="GO" id="GO:0005737">
    <property type="term" value="C:cytoplasm"/>
    <property type="evidence" value="ECO:0007669"/>
    <property type="project" value="TreeGrafter"/>
</dbReference>
<keyword evidence="5" id="KW-0067">ATP-binding</keyword>
<dbReference type="PROSITE" id="PS00108">
    <property type="entry name" value="PROTEIN_KINASE_ST"/>
    <property type="match status" value="1"/>
</dbReference>
<dbReference type="GeneID" id="19013041"/>
<dbReference type="Pfam" id="PF00069">
    <property type="entry name" value="Pkinase"/>
    <property type="match status" value="1"/>
</dbReference>
<name>K8EK07_9CHLO</name>
<keyword evidence="2" id="KW-0808">Transferase</keyword>
<gene>
    <name evidence="8" type="ordered locus">Bathy11g03620</name>
</gene>
<dbReference type="GO" id="GO:0005524">
    <property type="term" value="F:ATP binding"/>
    <property type="evidence" value="ECO:0007669"/>
    <property type="project" value="UniProtKB-KW"/>
</dbReference>
<sequence>MEFSRRKSPSGDDPTERGACLSKPATPASNDGRDNENSDLIVYQNDILRAGDDRCAYKVLGSLGSGTFGQVLRVQKVTQNDSHERNNNDDSNADKENGNKVSALKIIKNHPAYFHQAHVEIGILHMLNTRCDPTGEKKIVKLLDQFVCHNHLCLVFELLDINLYEFLRKNKFRGVSLRVLRELMVQLLNALDVLREANVIHCDIKPENILLKSLSSTEVKLVDFGSACFQNRTVYQYIQSRFYRSPEVLLGTPYGMPIDMWSLGCVAAEMFLGLPILPGASEFDLLNRMCETIEPPPDSMLHKARHRHKYFVRENNGNTSNNNNNNNSSSSFSDMNLNSESDSDMMKNKNNMDANGNGESNYRLLNLQQYEERSGKRAAVGKRYFHQKKLADIIFGAPYKDLGVDGPGSRERENAIEEQRLMRASFLDFLFGMLTLDPTSRWTPKQALLHPYITGEPFDAKNPFKPPSCMETTSEETRKEHQRSAAKMAAAVSESAKREVTAAKKPKQTVQTPFPDFVPPPLEQQPVPAGIAANAAAVIAEVPAAVSAQQQQPVVGGLAAAFASASATATSVGNTNFLQAQQMQTAAAANAAMVSQASPGQTQSVFGVGSFGQSPGGTQFLGNHFVGSPHAMNSAALHPLHFGQSPPTSQMQNLSMQRQHAVAAKAAAAVQLPVVYASPLGPGRGTLGGEASAGGMNTASEAARAATAAQNALNVGNNNLIRNNFGISGQYKMQQSGENSSGGSSSSTFSGLPQSMPRQSASGGFGGSGNAGWWGPGVVSGNSASISNKEKGAFSPMSRVSGFASPSGGSGLKTVREGGEYVPNTSPPPQMNKEIDMDANWDPTLSEPLEDQHQQNNSQTTTTDLYKYASSAPTGGSFMQEKKRKSDR</sequence>
<reference evidence="8 9" key="1">
    <citation type="submission" date="2011-10" db="EMBL/GenBank/DDBJ databases">
        <authorList>
            <person name="Genoscope - CEA"/>
        </authorList>
    </citation>
    <scope>NUCLEOTIDE SEQUENCE [LARGE SCALE GENOMIC DNA]</scope>
    <source>
        <strain evidence="8 9">RCC 1105</strain>
    </source>
</reference>
<dbReference type="SUPFAM" id="SSF56112">
    <property type="entry name" value="Protein kinase-like (PK-like)"/>
    <property type="match status" value="1"/>
</dbReference>
<keyword evidence="4" id="KW-0418">Kinase</keyword>
<evidence type="ECO:0000256" key="4">
    <source>
        <dbReference type="ARBA" id="ARBA00022777"/>
    </source>
</evidence>
<dbReference type="SMART" id="SM00220">
    <property type="entry name" value="S_TKc"/>
    <property type="match status" value="1"/>
</dbReference>
<evidence type="ECO:0000256" key="3">
    <source>
        <dbReference type="ARBA" id="ARBA00022741"/>
    </source>
</evidence>
<keyword evidence="3" id="KW-0547">Nucleotide-binding</keyword>
<accession>K8EK07</accession>
<proteinExistence type="predicted"/>
<feature type="domain" description="Protein kinase" evidence="7">
    <location>
        <begin position="57"/>
        <end position="453"/>
    </location>
</feature>
<dbReference type="PANTHER" id="PTHR24058">
    <property type="entry name" value="DUAL SPECIFICITY PROTEIN KINASE"/>
    <property type="match status" value="1"/>
</dbReference>
<dbReference type="GO" id="GO:0004713">
    <property type="term" value="F:protein tyrosine kinase activity"/>
    <property type="evidence" value="ECO:0007669"/>
    <property type="project" value="TreeGrafter"/>
</dbReference>
<dbReference type="Gene3D" id="3.30.200.20">
    <property type="entry name" value="Phosphorylase Kinase, domain 1"/>
    <property type="match status" value="1"/>
</dbReference>
<feature type="compositionally biased region" description="Low complexity" evidence="6">
    <location>
        <begin position="315"/>
        <end position="340"/>
    </location>
</feature>
<evidence type="ECO:0000259" key="7">
    <source>
        <dbReference type="PROSITE" id="PS50011"/>
    </source>
</evidence>
<evidence type="ECO:0000256" key="5">
    <source>
        <dbReference type="ARBA" id="ARBA00022840"/>
    </source>
</evidence>
<evidence type="ECO:0000256" key="2">
    <source>
        <dbReference type="ARBA" id="ARBA00022679"/>
    </source>
</evidence>
<dbReference type="OrthoDB" id="9332038at2759"/>